<evidence type="ECO:0000313" key="1">
    <source>
        <dbReference type="EMBL" id="KAG0139458.1"/>
    </source>
</evidence>
<keyword evidence="2" id="KW-1185">Reference proteome</keyword>
<evidence type="ECO:0000313" key="2">
    <source>
        <dbReference type="Proteomes" id="UP000886653"/>
    </source>
</evidence>
<sequence>MFYLSFDEFFVKPEFKVKGIKTKDEFFELGSTYFAELMKQWFSEYEAILQEARQSLGWEELYSNREKFCVQILEIAPGLIVHHLEVFLWPIF</sequence>
<accession>A0A9P6N8M7</accession>
<dbReference type="EMBL" id="MU167587">
    <property type="protein sequence ID" value="KAG0139458.1"/>
    <property type="molecule type" value="Genomic_DNA"/>
</dbReference>
<organism evidence="1 2">
    <name type="scientific">Cronartium quercuum f. sp. fusiforme G11</name>
    <dbReference type="NCBI Taxonomy" id="708437"/>
    <lineage>
        <taxon>Eukaryota</taxon>
        <taxon>Fungi</taxon>
        <taxon>Dikarya</taxon>
        <taxon>Basidiomycota</taxon>
        <taxon>Pucciniomycotina</taxon>
        <taxon>Pucciniomycetes</taxon>
        <taxon>Pucciniales</taxon>
        <taxon>Coleosporiaceae</taxon>
        <taxon>Cronartium</taxon>
    </lineage>
</organism>
<reference evidence="1" key="1">
    <citation type="submission" date="2013-11" db="EMBL/GenBank/DDBJ databases">
        <title>Genome sequence of the fusiform rust pathogen reveals effectors for host alternation and coevolution with pine.</title>
        <authorList>
            <consortium name="DOE Joint Genome Institute"/>
            <person name="Smith K."/>
            <person name="Pendleton A."/>
            <person name="Kubisiak T."/>
            <person name="Anderson C."/>
            <person name="Salamov A."/>
            <person name="Aerts A."/>
            <person name="Riley R."/>
            <person name="Clum A."/>
            <person name="Lindquist E."/>
            <person name="Ence D."/>
            <person name="Campbell M."/>
            <person name="Kronenberg Z."/>
            <person name="Feau N."/>
            <person name="Dhillon B."/>
            <person name="Hamelin R."/>
            <person name="Burleigh J."/>
            <person name="Smith J."/>
            <person name="Yandell M."/>
            <person name="Nelson C."/>
            <person name="Grigoriev I."/>
            <person name="Davis J."/>
        </authorList>
    </citation>
    <scope>NUCLEOTIDE SEQUENCE</scope>
    <source>
        <strain evidence="1">G11</strain>
    </source>
</reference>
<comment type="caution">
    <text evidence="1">The sequence shown here is derived from an EMBL/GenBank/DDBJ whole genome shotgun (WGS) entry which is preliminary data.</text>
</comment>
<dbReference type="AlphaFoldDB" id="A0A9P6N8M7"/>
<name>A0A9P6N8M7_9BASI</name>
<gene>
    <name evidence="1" type="ORF">CROQUDRAFT_101515</name>
</gene>
<proteinExistence type="predicted"/>
<protein>
    <submittedName>
        <fullName evidence="1">Uncharacterized protein</fullName>
    </submittedName>
</protein>
<dbReference type="Proteomes" id="UP000886653">
    <property type="component" value="Unassembled WGS sequence"/>
</dbReference>